<name>A0ABU2WIC6_9GAMM</name>
<dbReference type="RefSeq" id="WP_311365010.1">
    <property type="nucleotide sequence ID" value="NZ_JAVRIC010000012.1"/>
</dbReference>
<organism evidence="1 2">
    <name type="scientific">Banduia mediterranea</name>
    <dbReference type="NCBI Taxonomy" id="3075609"/>
    <lineage>
        <taxon>Bacteria</taxon>
        <taxon>Pseudomonadati</taxon>
        <taxon>Pseudomonadota</taxon>
        <taxon>Gammaproteobacteria</taxon>
        <taxon>Nevskiales</taxon>
        <taxon>Algiphilaceae</taxon>
        <taxon>Banduia</taxon>
    </lineage>
</organism>
<accession>A0ABU2WIC6</accession>
<evidence type="ECO:0008006" key="3">
    <source>
        <dbReference type="Google" id="ProtNLM"/>
    </source>
</evidence>
<comment type="caution">
    <text evidence="1">The sequence shown here is derived from an EMBL/GenBank/DDBJ whole genome shotgun (WGS) entry which is preliminary data.</text>
</comment>
<evidence type="ECO:0000313" key="2">
    <source>
        <dbReference type="Proteomes" id="UP001254608"/>
    </source>
</evidence>
<proteinExistence type="predicted"/>
<gene>
    <name evidence="1" type="ORF">RM530_09610</name>
</gene>
<keyword evidence="2" id="KW-1185">Reference proteome</keyword>
<protein>
    <recommendedName>
        <fullName evidence="3">DUF1795 domain-containing protein</fullName>
    </recommendedName>
</protein>
<dbReference type="Gene3D" id="3.40.1000.10">
    <property type="entry name" value="Mog1/PsbP, alpha/beta/alpha sandwich"/>
    <property type="match status" value="1"/>
</dbReference>
<dbReference type="Proteomes" id="UP001254608">
    <property type="component" value="Unassembled WGS sequence"/>
</dbReference>
<reference evidence="1 2" key="1">
    <citation type="submission" date="2023-09" db="EMBL/GenBank/DDBJ databases">
        <authorList>
            <person name="Rey-Velasco X."/>
        </authorList>
    </citation>
    <scope>NUCLEOTIDE SEQUENCE [LARGE SCALE GENOMIC DNA]</scope>
    <source>
        <strain evidence="1 2">W345</strain>
    </source>
</reference>
<dbReference type="EMBL" id="JAVRIC010000012">
    <property type="protein sequence ID" value="MDT0497617.1"/>
    <property type="molecule type" value="Genomic_DNA"/>
</dbReference>
<evidence type="ECO:0000313" key="1">
    <source>
        <dbReference type="EMBL" id="MDT0497617.1"/>
    </source>
</evidence>
<sequence length="94" mass="10554">MDHPAYPSATGKEAQARQHSLDYEAGVPVQIMLDGMPALRFERRYRLHSGAHRALVTLTVRDSKGYSLIGATAPEAFEDLREPFERLADSAVWR</sequence>